<keyword evidence="4" id="KW-1185">Reference proteome</keyword>
<keyword evidence="3" id="KW-0482">Metalloprotease</keyword>
<dbReference type="RefSeq" id="WP_135121667.1">
    <property type="nucleotide sequence ID" value="NZ_SPQZ01000009.1"/>
</dbReference>
<reference evidence="3 4" key="1">
    <citation type="journal article" date="2018" name="J. Microbiol.">
        <title>Leifsonia flava sp. nov., a novel actinobacterium isolated from the rhizosphere of Aquilegia viridiflora.</title>
        <authorList>
            <person name="Cai Y."/>
            <person name="Tao W.Z."/>
            <person name="Ma Y.J."/>
            <person name="Cheng J."/>
            <person name="Zhang M.Y."/>
            <person name="Zhang Y.X."/>
        </authorList>
    </citation>
    <scope>NUCLEOTIDE SEQUENCE [LARGE SCALE GENOMIC DNA]</scope>
    <source>
        <strain evidence="3 4">SYP-B2174</strain>
    </source>
</reference>
<gene>
    <name evidence="3" type="ORF">E4M00_17020</name>
</gene>
<name>A0A4Y9QRG2_9MICO</name>
<keyword evidence="1" id="KW-1133">Transmembrane helix</keyword>
<dbReference type="InterPro" id="IPR003675">
    <property type="entry name" value="Rce1/LyrA-like_dom"/>
</dbReference>
<dbReference type="EMBL" id="SPQZ01000009">
    <property type="protein sequence ID" value="TFV94857.1"/>
    <property type="molecule type" value="Genomic_DNA"/>
</dbReference>
<dbReference type="Pfam" id="PF02517">
    <property type="entry name" value="Rce1-like"/>
    <property type="match status" value="1"/>
</dbReference>
<evidence type="ECO:0000313" key="3">
    <source>
        <dbReference type="EMBL" id="TFV94857.1"/>
    </source>
</evidence>
<comment type="caution">
    <text evidence="3">The sequence shown here is derived from an EMBL/GenBank/DDBJ whole genome shotgun (WGS) entry which is preliminary data.</text>
</comment>
<feature type="domain" description="CAAX prenyl protease 2/Lysostaphin resistance protein A-like" evidence="2">
    <location>
        <begin position="141"/>
        <end position="242"/>
    </location>
</feature>
<keyword evidence="1" id="KW-0472">Membrane</keyword>
<feature type="transmembrane region" description="Helical" evidence="1">
    <location>
        <begin position="37"/>
        <end position="55"/>
    </location>
</feature>
<dbReference type="AlphaFoldDB" id="A0A4Y9QRG2"/>
<evidence type="ECO:0000259" key="2">
    <source>
        <dbReference type="Pfam" id="PF02517"/>
    </source>
</evidence>
<feature type="transmembrane region" description="Helical" evidence="1">
    <location>
        <begin position="205"/>
        <end position="224"/>
    </location>
</feature>
<accession>A0A4Y9QRG2</accession>
<feature type="transmembrane region" description="Helical" evidence="1">
    <location>
        <begin position="141"/>
        <end position="170"/>
    </location>
</feature>
<sequence length="256" mass="27876">MTTTTTNARLGRLFERRDDRDFPYYDGEPTEVAAWKWILIILGCVAGFIALTSIPSENNVGGLFARALFPAIMLAVFILLTGRYWSAIFRKLTGSDWLNMVVFGLLTIVVTFLVGFVIRELFGASPNTAAEGLAAGGPIEIIAFFAGTAIQLFGEELFTILPFLAVMYLLHSKAGVGRNTSAILAWLITALWFGAAHLPTYDWNVVQALVVIGVARLVLTLAYMRTKNIAVSTGAHIINDWILFGVPLATSATLIS</sequence>
<feature type="transmembrane region" description="Helical" evidence="1">
    <location>
        <begin position="182"/>
        <end position="199"/>
    </location>
</feature>
<dbReference type="GO" id="GO:0008237">
    <property type="term" value="F:metallopeptidase activity"/>
    <property type="evidence" value="ECO:0007669"/>
    <property type="project" value="UniProtKB-KW"/>
</dbReference>
<keyword evidence="3" id="KW-0378">Hydrolase</keyword>
<dbReference type="GO" id="GO:0006508">
    <property type="term" value="P:proteolysis"/>
    <property type="evidence" value="ECO:0007669"/>
    <property type="project" value="UniProtKB-KW"/>
</dbReference>
<protein>
    <submittedName>
        <fullName evidence="3">CPBP family intramembrane metalloprotease</fullName>
    </submittedName>
</protein>
<evidence type="ECO:0000313" key="4">
    <source>
        <dbReference type="Proteomes" id="UP000298127"/>
    </source>
</evidence>
<organism evidence="3 4">
    <name type="scientific">Orlajensenia leifsoniae</name>
    <dbReference type="NCBI Taxonomy" id="2561933"/>
    <lineage>
        <taxon>Bacteria</taxon>
        <taxon>Bacillati</taxon>
        <taxon>Actinomycetota</taxon>
        <taxon>Actinomycetes</taxon>
        <taxon>Micrococcales</taxon>
        <taxon>Microbacteriaceae</taxon>
        <taxon>Orlajensenia</taxon>
    </lineage>
</organism>
<dbReference type="Proteomes" id="UP000298127">
    <property type="component" value="Unassembled WGS sequence"/>
</dbReference>
<keyword evidence="1" id="KW-0812">Transmembrane</keyword>
<dbReference type="GO" id="GO:0080120">
    <property type="term" value="P:CAAX-box protein maturation"/>
    <property type="evidence" value="ECO:0007669"/>
    <property type="project" value="UniProtKB-ARBA"/>
</dbReference>
<feature type="transmembrane region" description="Helical" evidence="1">
    <location>
        <begin position="97"/>
        <end position="118"/>
    </location>
</feature>
<feature type="transmembrane region" description="Helical" evidence="1">
    <location>
        <begin position="67"/>
        <end position="85"/>
    </location>
</feature>
<evidence type="ECO:0000256" key="1">
    <source>
        <dbReference type="SAM" id="Phobius"/>
    </source>
</evidence>
<keyword evidence="3" id="KW-0645">Protease</keyword>
<proteinExistence type="predicted"/>
<dbReference type="GO" id="GO:0004175">
    <property type="term" value="F:endopeptidase activity"/>
    <property type="evidence" value="ECO:0007669"/>
    <property type="project" value="UniProtKB-ARBA"/>
</dbReference>